<sequence length="266" mass="29731">MGPDTSLALQGKLDIRFARKSGRTILKDAYQSPPLKVSRVLYPENSARAVAYLVETSGGMVSGDTYTYRIHLEENADVTLIPQSAVKVYPQTKAQDTLQEFTVDVENGAVLVLQPDTLIPYKASSFTSRTTVRMSGEASVIWGEILTPGRRERREAWEYQKLDTSFTLWINQELKCLDRLQLEPDKSHPHHIGIMDGCDYYASFWAAGAAAEEADAGALNRHLLIPEGTRAAVTKPEDNIIHMRILSSDLIALKKLWQQAAAYFMQ</sequence>
<keyword evidence="3" id="KW-0996">Nickel insertion</keyword>
<dbReference type="InterPro" id="IPR002669">
    <property type="entry name" value="UreD"/>
</dbReference>
<comment type="subunit">
    <text evidence="3">UreD, UreF and UreG form a complex that acts as a GTP-hydrolysis-dependent molecular chaperone, activating the urease apoprotein by helping to assemble the nickel containing metallocenter of UreC. The UreE protein probably delivers the nickel.</text>
</comment>
<protein>
    <recommendedName>
        <fullName evidence="3">Urease accessory protein UreD</fullName>
    </recommendedName>
</protein>
<keyword evidence="2 3" id="KW-0143">Chaperone</keyword>
<comment type="subcellular location">
    <subcellularLocation>
        <location evidence="3">Cytoplasm</location>
    </subcellularLocation>
</comment>
<dbReference type="AlphaFoldDB" id="A0A419UZX7"/>
<dbReference type="RefSeq" id="WP_120193771.1">
    <property type="nucleotide sequence ID" value="NZ_RAPK01000010.1"/>
</dbReference>
<reference evidence="4 5" key="1">
    <citation type="submission" date="2018-09" db="EMBL/GenBank/DDBJ databases">
        <title>Genomic Encyclopedia of Archaeal and Bacterial Type Strains, Phase II (KMG-II): from individual species to whole genera.</title>
        <authorList>
            <person name="Goeker M."/>
        </authorList>
    </citation>
    <scope>NUCLEOTIDE SEQUENCE [LARGE SCALE GENOMIC DNA]</scope>
    <source>
        <strain evidence="4 5">DSM 17008</strain>
    </source>
</reference>
<gene>
    <name evidence="3" type="primary">ureD</name>
    <name evidence="4" type="ORF">ATL39_2617</name>
</gene>
<keyword evidence="3" id="KW-0963">Cytoplasm</keyword>
<dbReference type="HAMAP" id="MF_01384">
    <property type="entry name" value="UreD"/>
    <property type="match status" value="1"/>
</dbReference>
<dbReference type="Proteomes" id="UP000285120">
    <property type="component" value="Unassembled WGS sequence"/>
</dbReference>
<dbReference type="EMBL" id="RAPK01000010">
    <property type="protein sequence ID" value="RKD71221.1"/>
    <property type="molecule type" value="Genomic_DNA"/>
</dbReference>
<evidence type="ECO:0000256" key="3">
    <source>
        <dbReference type="HAMAP-Rule" id="MF_01384"/>
    </source>
</evidence>
<dbReference type="Pfam" id="PF01774">
    <property type="entry name" value="UreD"/>
    <property type="match status" value="1"/>
</dbReference>
<dbReference type="PANTHER" id="PTHR33643">
    <property type="entry name" value="UREASE ACCESSORY PROTEIN D"/>
    <property type="match status" value="1"/>
</dbReference>
<dbReference type="GO" id="GO:0005737">
    <property type="term" value="C:cytoplasm"/>
    <property type="evidence" value="ECO:0007669"/>
    <property type="project" value="UniProtKB-SubCell"/>
</dbReference>
<dbReference type="GO" id="GO:0016151">
    <property type="term" value="F:nickel cation binding"/>
    <property type="evidence" value="ECO:0007669"/>
    <property type="project" value="UniProtKB-UniRule"/>
</dbReference>
<evidence type="ECO:0000313" key="5">
    <source>
        <dbReference type="Proteomes" id="UP000285120"/>
    </source>
</evidence>
<evidence type="ECO:0000256" key="2">
    <source>
        <dbReference type="ARBA" id="ARBA00023186"/>
    </source>
</evidence>
<dbReference type="PANTHER" id="PTHR33643:SF1">
    <property type="entry name" value="UREASE ACCESSORY PROTEIN D"/>
    <property type="match status" value="1"/>
</dbReference>
<accession>A0A419UZX7</accession>
<comment type="similarity">
    <text evidence="1 3">Belongs to the UreD family.</text>
</comment>
<comment type="caution">
    <text evidence="4">The sequence shown here is derived from an EMBL/GenBank/DDBJ whole genome shotgun (WGS) entry which is preliminary data.</text>
</comment>
<keyword evidence="5" id="KW-1185">Reference proteome</keyword>
<proteinExistence type="inferred from homology"/>
<organism evidence="4 5">
    <name type="scientific">Sinobaca qinghaiensis</name>
    <dbReference type="NCBI Taxonomy" id="342944"/>
    <lineage>
        <taxon>Bacteria</taxon>
        <taxon>Bacillati</taxon>
        <taxon>Bacillota</taxon>
        <taxon>Bacilli</taxon>
        <taxon>Bacillales</taxon>
        <taxon>Sporolactobacillaceae</taxon>
        <taxon>Sinobaca</taxon>
    </lineage>
</organism>
<evidence type="ECO:0000256" key="1">
    <source>
        <dbReference type="ARBA" id="ARBA00007177"/>
    </source>
</evidence>
<evidence type="ECO:0000313" key="4">
    <source>
        <dbReference type="EMBL" id="RKD71221.1"/>
    </source>
</evidence>
<comment type="function">
    <text evidence="3">Required for maturation of urease via the functional incorporation of the urease nickel metallocenter.</text>
</comment>
<dbReference type="OrthoDB" id="5328682at2"/>
<name>A0A419UZX7_9BACL</name>